<gene>
    <name evidence="1" type="ORF">BDBG_08079</name>
</gene>
<organism evidence="1 2">
    <name type="scientific">Blastomyces gilchristii (strain SLH14081)</name>
    <name type="common">Blastomyces dermatitidis</name>
    <dbReference type="NCBI Taxonomy" id="559298"/>
    <lineage>
        <taxon>Eukaryota</taxon>
        <taxon>Fungi</taxon>
        <taxon>Dikarya</taxon>
        <taxon>Ascomycota</taxon>
        <taxon>Pezizomycotina</taxon>
        <taxon>Eurotiomycetes</taxon>
        <taxon>Eurotiomycetidae</taxon>
        <taxon>Onygenales</taxon>
        <taxon>Ajellomycetaceae</taxon>
        <taxon>Blastomyces</taxon>
    </lineage>
</organism>
<accession>A0A179V061</accession>
<name>A0A179V061_BLAGS</name>
<dbReference type="GeneID" id="8508699"/>
<keyword evidence="2" id="KW-1185">Reference proteome</keyword>
<evidence type="ECO:0000313" key="1">
    <source>
        <dbReference type="EMBL" id="OAT12777.1"/>
    </source>
</evidence>
<dbReference type="RefSeq" id="XP_031580545.1">
    <property type="nucleotide sequence ID" value="XM_031723397.1"/>
</dbReference>
<sequence length="185" mass="21603">MAADNLRERNSRRKMLRAIKESLEQLTSPYISHADLRQLGGIQQLWMSMSLEKERYLNQYFQNCTLSKQDLNPPGSFYVDFGSFKFGKLMDVSKEPRWQVQAAWNIAHATVPHMKVLMYSGIIENKDELFRGELLAMIDVISQRLNMKSLHLHIVAPISVFSRNALQRETQNANTFLHRFCYFLC</sequence>
<proteinExistence type="predicted"/>
<dbReference type="VEuPathDB" id="FungiDB:BDBG_08079"/>
<dbReference type="KEGG" id="bgh:BDBG_08079"/>
<protein>
    <submittedName>
        <fullName evidence="1">Uncharacterized protein</fullName>
    </submittedName>
</protein>
<dbReference type="AlphaFoldDB" id="A0A179V061"/>
<dbReference type="OrthoDB" id="4177740at2759"/>
<dbReference type="EMBL" id="GG657469">
    <property type="protein sequence ID" value="OAT12777.1"/>
    <property type="molecule type" value="Genomic_DNA"/>
</dbReference>
<reference evidence="2" key="1">
    <citation type="journal article" date="2015" name="PLoS Genet.">
        <title>The dynamic genome and transcriptome of the human fungal pathogen Blastomyces and close relative Emmonsia.</title>
        <authorList>
            <person name="Munoz J.F."/>
            <person name="Gauthier G.M."/>
            <person name="Desjardins C.A."/>
            <person name="Gallo J.E."/>
            <person name="Holder J."/>
            <person name="Sullivan T.D."/>
            <person name="Marty A.J."/>
            <person name="Carmen J.C."/>
            <person name="Chen Z."/>
            <person name="Ding L."/>
            <person name="Gujja S."/>
            <person name="Magrini V."/>
            <person name="Misas E."/>
            <person name="Mitreva M."/>
            <person name="Priest M."/>
            <person name="Saif S."/>
            <person name="Whiston E.A."/>
            <person name="Young S."/>
            <person name="Zeng Q."/>
            <person name="Goldman W.E."/>
            <person name="Mardis E.R."/>
            <person name="Taylor J.W."/>
            <person name="McEwen J.G."/>
            <person name="Clay O.K."/>
            <person name="Klein B.S."/>
            <person name="Cuomo C.A."/>
        </authorList>
    </citation>
    <scope>NUCLEOTIDE SEQUENCE [LARGE SCALE GENOMIC DNA]</scope>
    <source>
        <strain evidence="2">SLH14081</strain>
    </source>
</reference>
<dbReference type="Proteomes" id="UP000002038">
    <property type="component" value="Unassembled WGS sequence"/>
</dbReference>
<evidence type="ECO:0000313" key="2">
    <source>
        <dbReference type="Proteomes" id="UP000002038"/>
    </source>
</evidence>